<protein>
    <submittedName>
        <fullName evidence="1">Uncharacterized protein</fullName>
    </submittedName>
</protein>
<reference evidence="1 2" key="1">
    <citation type="submission" date="2017-10" db="EMBL/GenBank/DDBJ databases">
        <title>Resolving the taxonomy of Roseburia spp., Eubacterium rectale and Agathobacter spp. through phylogenomic analysis.</title>
        <authorList>
            <person name="Sheridan P.O."/>
            <person name="Walker A.W."/>
            <person name="Duncan S.H."/>
            <person name="Scott K.P."/>
            <person name="Toole P.W.O."/>
            <person name="Luis P."/>
            <person name="Flint H.J."/>
        </authorList>
    </citation>
    <scope>NUCLEOTIDE SEQUENCE [LARGE SCALE GENOMIC DNA]</scope>
    <source>
        <strain evidence="1 2">JK626</strain>
    </source>
</reference>
<dbReference type="AlphaFoldDB" id="A0A2G3DTP6"/>
<dbReference type="Proteomes" id="UP000225889">
    <property type="component" value="Unassembled WGS sequence"/>
</dbReference>
<dbReference type="EMBL" id="PDYF01000031">
    <property type="protein sequence ID" value="PHU34245.1"/>
    <property type="molecule type" value="Genomic_DNA"/>
</dbReference>
<proteinExistence type="predicted"/>
<evidence type="ECO:0000313" key="2">
    <source>
        <dbReference type="Proteomes" id="UP000225889"/>
    </source>
</evidence>
<accession>A0A2G3DTP6</accession>
<reference evidence="1 2" key="2">
    <citation type="submission" date="2017-10" db="EMBL/GenBank/DDBJ databases">
        <authorList>
            <person name="Banno H."/>
            <person name="Chua N.-H."/>
        </authorList>
    </citation>
    <scope>NUCLEOTIDE SEQUENCE [LARGE SCALE GENOMIC DNA]</scope>
    <source>
        <strain evidence="1 2">JK626</strain>
    </source>
</reference>
<dbReference type="RefSeq" id="WP_099392548.1">
    <property type="nucleotide sequence ID" value="NZ_PDYF01000031.1"/>
</dbReference>
<sequence length="260" mass="31004">MNLFDDENKIIEHFQRRKDNEVCFPYLNDEIEELYRSIHEEAKWSDWKYSAGKNDPPPDFYNDKLSVMMDVMRVDDHAFVNKKGKVVNPTNAGESLLRKELEKSGILENFPNCKEVFINAKTLLPTDEDHNYRFYRDNFNRVVGEHARKIELYKQNHPGYKIAFFVMDESSAYFRMKDKTVKPEEGKYTKGMPHFFFFDKAFIDVIKETNIDYLFWFAPFKLLRTDRGIYSLPQAVIYDVHKIDFDEIEYEQSEMSSVEV</sequence>
<organism evidence="1 2">
    <name type="scientific">Pseudobutyrivibrio ruminis</name>
    <dbReference type="NCBI Taxonomy" id="46206"/>
    <lineage>
        <taxon>Bacteria</taxon>
        <taxon>Bacillati</taxon>
        <taxon>Bacillota</taxon>
        <taxon>Clostridia</taxon>
        <taxon>Lachnospirales</taxon>
        <taxon>Lachnospiraceae</taxon>
        <taxon>Pseudobutyrivibrio</taxon>
    </lineage>
</organism>
<evidence type="ECO:0000313" key="1">
    <source>
        <dbReference type="EMBL" id="PHU34245.1"/>
    </source>
</evidence>
<comment type="caution">
    <text evidence="1">The sequence shown here is derived from an EMBL/GenBank/DDBJ whole genome shotgun (WGS) entry which is preliminary data.</text>
</comment>
<gene>
    <name evidence="1" type="ORF">CSX01_11815</name>
</gene>
<name>A0A2G3DTP6_9FIRM</name>